<dbReference type="Gene3D" id="4.10.400.10">
    <property type="entry name" value="Low-density Lipoprotein Receptor"/>
    <property type="match status" value="1"/>
</dbReference>
<feature type="domain" description="Peptidase S1" evidence="3">
    <location>
        <begin position="91"/>
        <end position="327"/>
    </location>
</feature>
<dbReference type="GO" id="GO:0004252">
    <property type="term" value="F:serine-type endopeptidase activity"/>
    <property type="evidence" value="ECO:0007669"/>
    <property type="project" value="InterPro"/>
</dbReference>
<evidence type="ECO:0000256" key="1">
    <source>
        <dbReference type="ARBA" id="ARBA00023157"/>
    </source>
</evidence>
<dbReference type="Gene3D" id="2.40.10.10">
    <property type="entry name" value="Trypsin-like serine proteases"/>
    <property type="match status" value="1"/>
</dbReference>
<accession>A0A8R2JRP3</accession>
<dbReference type="InterPro" id="IPR002172">
    <property type="entry name" value="LDrepeatLR_classA_rpt"/>
</dbReference>
<feature type="disulfide bond" evidence="2">
    <location>
        <begin position="45"/>
        <end position="63"/>
    </location>
</feature>
<name>A0A8R2JRP3_ACYPI</name>
<dbReference type="GO" id="GO:0006508">
    <property type="term" value="P:proteolysis"/>
    <property type="evidence" value="ECO:0007669"/>
    <property type="project" value="InterPro"/>
</dbReference>
<dbReference type="InterPro" id="IPR009003">
    <property type="entry name" value="Peptidase_S1_PA"/>
</dbReference>
<dbReference type="InterPro" id="IPR036055">
    <property type="entry name" value="LDL_receptor-like_sf"/>
</dbReference>
<dbReference type="AlphaFoldDB" id="A0A8R2JRP3"/>
<dbReference type="CDD" id="cd00112">
    <property type="entry name" value="LDLa"/>
    <property type="match status" value="1"/>
</dbReference>
<dbReference type="SMART" id="SM00192">
    <property type="entry name" value="LDLa"/>
    <property type="match status" value="1"/>
</dbReference>
<dbReference type="Pfam" id="PF00057">
    <property type="entry name" value="Ldl_recept_a"/>
    <property type="match status" value="1"/>
</dbReference>
<dbReference type="GeneID" id="103309968"/>
<sequence length="352" mass="39799">MAMKMTYSWIIYSCLVFGSGILYGRKLERRQAVSSCSVNTDKFHCSNGLCIEWSWVCDGRKDCSDGLDETNELCALYDYGTNLTTGCGRSVVNNTAVLIDDDKQTLIRGVPWSVGIYYFIRVSKYPLAGYQFCEGSIIAPNVVISVAQCFSNETGFLSPKILLKKGPFRIAVGKYDQSSKIIGYKNKLVTQAIFDNNNQLLTQIIKVETIYVKEAYDGENGFYAENIAVILLENKVSFSNAVAPVCIDWNSKYKVHTGDIGKISVWRIEENGTQNPVLIERFLPFIEPSNCRKKISTKNQQLVYFDKFCTTYTLGNTHLDSDCSNESINFTLIRVLFSLFIIYFRAVKMLQI</sequence>
<proteinExistence type="predicted"/>
<evidence type="ECO:0000259" key="3">
    <source>
        <dbReference type="PROSITE" id="PS50240"/>
    </source>
</evidence>
<evidence type="ECO:0000313" key="5">
    <source>
        <dbReference type="Proteomes" id="UP000007819"/>
    </source>
</evidence>
<dbReference type="Proteomes" id="UP000007819">
    <property type="component" value="Chromosome A2"/>
</dbReference>
<organism evidence="4 5">
    <name type="scientific">Acyrthosiphon pisum</name>
    <name type="common">Pea aphid</name>
    <dbReference type="NCBI Taxonomy" id="7029"/>
    <lineage>
        <taxon>Eukaryota</taxon>
        <taxon>Metazoa</taxon>
        <taxon>Ecdysozoa</taxon>
        <taxon>Arthropoda</taxon>
        <taxon>Hexapoda</taxon>
        <taxon>Insecta</taxon>
        <taxon>Pterygota</taxon>
        <taxon>Neoptera</taxon>
        <taxon>Paraneoptera</taxon>
        <taxon>Hemiptera</taxon>
        <taxon>Sternorrhyncha</taxon>
        <taxon>Aphidomorpha</taxon>
        <taxon>Aphidoidea</taxon>
        <taxon>Aphididae</taxon>
        <taxon>Macrosiphini</taxon>
        <taxon>Acyrthosiphon</taxon>
    </lineage>
</organism>
<dbReference type="PANTHER" id="PTHR24252">
    <property type="entry name" value="ACROSIN-RELATED"/>
    <property type="match status" value="1"/>
</dbReference>
<dbReference type="PROSITE" id="PS50240">
    <property type="entry name" value="TRYPSIN_DOM"/>
    <property type="match status" value="1"/>
</dbReference>
<protein>
    <recommendedName>
        <fullName evidence="3">Peptidase S1 domain-containing protein</fullName>
    </recommendedName>
</protein>
<dbReference type="EnsemblMetazoa" id="XM_029489209.1">
    <property type="protein sequence ID" value="XP_029345069.1"/>
    <property type="gene ID" value="LOC103309968"/>
</dbReference>
<dbReference type="Pfam" id="PF00089">
    <property type="entry name" value="Trypsin"/>
    <property type="match status" value="1"/>
</dbReference>
<dbReference type="PROSITE" id="PS50068">
    <property type="entry name" value="LDLRA_2"/>
    <property type="match status" value="1"/>
</dbReference>
<dbReference type="SUPFAM" id="SSF50494">
    <property type="entry name" value="Trypsin-like serine proteases"/>
    <property type="match status" value="1"/>
</dbReference>
<comment type="caution">
    <text evidence="2">Lacks conserved residue(s) required for the propagation of feature annotation.</text>
</comment>
<dbReference type="RefSeq" id="XP_029345069.1">
    <property type="nucleotide sequence ID" value="XM_029489209.1"/>
</dbReference>
<dbReference type="SMART" id="SM00020">
    <property type="entry name" value="Tryp_SPc"/>
    <property type="match status" value="1"/>
</dbReference>
<dbReference type="SUPFAM" id="SSF57424">
    <property type="entry name" value="LDL receptor-like module"/>
    <property type="match status" value="1"/>
</dbReference>
<keyword evidence="1 2" id="KW-1015">Disulfide bond</keyword>
<reference evidence="4" key="2">
    <citation type="submission" date="2022-06" db="UniProtKB">
        <authorList>
            <consortium name="EnsemblMetazoa"/>
        </authorList>
    </citation>
    <scope>IDENTIFICATION</scope>
</reference>
<keyword evidence="5" id="KW-1185">Reference proteome</keyword>
<dbReference type="InterPro" id="IPR001254">
    <property type="entry name" value="Trypsin_dom"/>
</dbReference>
<reference evidence="5" key="1">
    <citation type="submission" date="2010-06" db="EMBL/GenBank/DDBJ databases">
        <authorList>
            <person name="Jiang H."/>
            <person name="Abraham K."/>
            <person name="Ali S."/>
            <person name="Alsbrooks S.L."/>
            <person name="Anim B.N."/>
            <person name="Anosike U.S."/>
            <person name="Attaway T."/>
            <person name="Bandaranaike D.P."/>
            <person name="Battles P.K."/>
            <person name="Bell S.N."/>
            <person name="Bell A.V."/>
            <person name="Beltran B."/>
            <person name="Bickham C."/>
            <person name="Bustamante Y."/>
            <person name="Caleb T."/>
            <person name="Canada A."/>
            <person name="Cardenas V."/>
            <person name="Carter K."/>
            <person name="Chacko J."/>
            <person name="Chandrabose M.N."/>
            <person name="Chavez D."/>
            <person name="Chavez A."/>
            <person name="Chen L."/>
            <person name="Chu H.-S."/>
            <person name="Claassen K.J."/>
            <person name="Cockrell R."/>
            <person name="Collins M."/>
            <person name="Cooper J.A."/>
            <person name="Cree A."/>
            <person name="Curry S.M."/>
            <person name="Da Y."/>
            <person name="Dao M.D."/>
            <person name="Das B."/>
            <person name="Davila M.-L."/>
            <person name="Davy-Carroll L."/>
            <person name="Denson S."/>
            <person name="Dinh H."/>
            <person name="Ebong V.E."/>
            <person name="Edwards J.R."/>
            <person name="Egan A."/>
            <person name="El-Daye J."/>
            <person name="Escobedo L."/>
            <person name="Fernandez S."/>
            <person name="Fernando P.R."/>
            <person name="Flagg N."/>
            <person name="Forbes L.D."/>
            <person name="Fowler R.G."/>
            <person name="Fu Q."/>
            <person name="Gabisi R.A."/>
            <person name="Ganer J."/>
            <person name="Garbino Pronczuk A."/>
            <person name="Garcia R.M."/>
            <person name="Garner T."/>
            <person name="Garrett T.E."/>
            <person name="Gonzalez D.A."/>
            <person name="Hamid H."/>
            <person name="Hawkins E.S."/>
            <person name="Hirani K."/>
            <person name="Hogues M.E."/>
            <person name="Hollins B."/>
            <person name="Hsiao C.-H."/>
            <person name="Jabil R."/>
            <person name="James M.L."/>
            <person name="Jhangiani S.N."/>
            <person name="Johnson B."/>
            <person name="Johnson Q."/>
            <person name="Joshi V."/>
            <person name="Kalu J.B."/>
            <person name="Kam C."/>
            <person name="Kashfia A."/>
            <person name="Keebler J."/>
            <person name="Kisamo H."/>
            <person name="Kovar C.L."/>
            <person name="Lago L.A."/>
            <person name="Lai C.-Y."/>
            <person name="Laidlaw J."/>
            <person name="Lara F."/>
            <person name="Le T.-K."/>
            <person name="Lee S.L."/>
            <person name="Legall F.H."/>
            <person name="Lemon S.J."/>
            <person name="Lewis L.R."/>
            <person name="Li B."/>
            <person name="Liu Y."/>
            <person name="Liu Y.-S."/>
            <person name="Lopez J."/>
            <person name="Lozado R.J."/>
            <person name="Lu J."/>
            <person name="Madu R.C."/>
            <person name="Maheshwari M."/>
            <person name="Maheshwari R."/>
            <person name="Malloy K."/>
            <person name="Martinez E."/>
            <person name="Mathew T."/>
            <person name="Mercado I.C."/>
            <person name="Mercado C."/>
            <person name="Meyer B."/>
            <person name="Montgomery K."/>
            <person name="Morgan M.B."/>
            <person name="Munidasa M."/>
            <person name="Nazareth L.V."/>
            <person name="Nelson J."/>
            <person name="Ng B.M."/>
            <person name="Nguyen N.B."/>
            <person name="Nguyen P.Q."/>
            <person name="Nguyen T."/>
            <person name="Obregon M."/>
            <person name="Okwuonu G.O."/>
            <person name="Onwere C.G."/>
            <person name="Orozco G."/>
            <person name="Parra A."/>
            <person name="Patel S."/>
            <person name="Patil S."/>
            <person name="Perez A."/>
            <person name="Perez Y."/>
            <person name="Pham C."/>
            <person name="Primus E.L."/>
            <person name="Pu L.-L."/>
            <person name="Puazo M."/>
            <person name="Qin X."/>
            <person name="Quiroz J.B."/>
            <person name="Reese J."/>
            <person name="Richards S."/>
            <person name="Rives C.M."/>
            <person name="Robberts R."/>
            <person name="Ruiz S.J."/>
            <person name="Ruiz M.J."/>
            <person name="Santibanez J."/>
            <person name="Schneider B.W."/>
            <person name="Sisson I."/>
            <person name="Smith M."/>
            <person name="Sodergren E."/>
            <person name="Song X.-Z."/>
            <person name="Song B.B."/>
            <person name="Summersgill H."/>
            <person name="Thelus R."/>
            <person name="Thornton R.D."/>
            <person name="Trejos Z.Y."/>
            <person name="Usmani K."/>
            <person name="Vattathil S."/>
            <person name="Villasana D."/>
            <person name="Walker D.L."/>
            <person name="Wang S."/>
            <person name="Wang K."/>
            <person name="White C.S."/>
            <person name="Williams A.C."/>
            <person name="Williamson J."/>
            <person name="Wilson K."/>
            <person name="Woghiren I.O."/>
            <person name="Woodworth J.R."/>
            <person name="Worley K.C."/>
            <person name="Wright R.A."/>
            <person name="Wu W."/>
            <person name="Young L."/>
            <person name="Zhang L."/>
            <person name="Zhang J."/>
            <person name="Zhu Y."/>
            <person name="Muzny D.M."/>
            <person name="Weinstock G."/>
            <person name="Gibbs R.A."/>
        </authorList>
    </citation>
    <scope>NUCLEOTIDE SEQUENCE [LARGE SCALE GENOMIC DNA]</scope>
    <source>
        <strain evidence="5">LSR1</strain>
    </source>
</reference>
<dbReference type="PANTHER" id="PTHR24252:SF7">
    <property type="entry name" value="HYALIN"/>
    <property type="match status" value="1"/>
</dbReference>
<dbReference type="InterPro" id="IPR043504">
    <property type="entry name" value="Peptidase_S1_PA_chymotrypsin"/>
</dbReference>
<evidence type="ECO:0000313" key="4">
    <source>
        <dbReference type="EnsemblMetazoa" id="XP_029345069.1"/>
    </source>
</evidence>
<dbReference type="OrthoDB" id="2019384at2759"/>
<evidence type="ECO:0000256" key="2">
    <source>
        <dbReference type="PROSITE-ProRule" id="PRU00124"/>
    </source>
</evidence>